<keyword evidence="1" id="KW-0812">Transmembrane</keyword>
<gene>
    <name evidence="2" type="ORF">ENG92_04770</name>
</gene>
<proteinExistence type="predicted"/>
<dbReference type="Pfam" id="PF16137">
    <property type="entry name" value="DUF4845"/>
    <property type="match status" value="1"/>
</dbReference>
<evidence type="ECO:0000256" key="1">
    <source>
        <dbReference type="SAM" id="Phobius"/>
    </source>
</evidence>
<dbReference type="InterPro" id="IPR032314">
    <property type="entry name" value="DUF4845"/>
</dbReference>
<dbReference type="EMBL" id="DRCV01000209">
    <property type="protein sequence ID" value="HDK38310.1"/>
    <property type="molecule type" value="Genomic_DNA"/>
</dbReference>
<accession>A0A831JY11</accession>
<keyword evidence="1" id="KW-1133">Transmembrane helix</keyword>
<keyword evidence="1" id="KW-0472">Membrane</keyword>
<comment type="caution">
    <text evidence="2">The sequence shown here is derived from an EMBL/GenBank/DDBJ whole genome shotgun (WGS) entry which is preliminary data.</text>
</comment>
<evidence type="ECO:0000313" key="2">
    <source>
        <dbReference type="EMBL" id="HDK38310.1"/>
    </source>
</evidence>
<name>A0A831JY11_9GAMM</name>
<feature type="transmembrane region" description="Helical" evidence="1">
    <location>
        <begin position="20"/>
        <end position="38"/>
    </location>
</feature>
<protein>
    <submittedName>
        <fullName evidence="2">DUF4845 domain-containing protein</fullName>
    </submittedName>
</protein>
<reference evidence="2" key="1">
    <citation type="journal article" date="2020" name="mSystems">
        <title>Genome- and Community-Level Interaction Insights into Carbon Utilization and Element Cycling Functions of Hydrothermarchaeota in Hydrothermal Sediment.</title>
        <authorList>
            <person name="Zhou Z."/>
            <person name="Liu Y."/>
            <person name="Xu W."/>
            <person name="Pan J."/>
            <person name="Luo Z.H."/>
            <person name="Li M."/>
        </authorList>
    </citation>
    <scope>NUCLEOTIDE SEQUENCE [LARGE SCALE GENOMIC DNA]</scope>
    <source>
        <strain evidence="2">HyVt-26</strain>
    </source>
</reference>
<sequence>MGKMMNYLGNTQKGMSITSWIMAIAIVLFFVLLGVRMVPSYLEFHSMSEVLETIKEDRKSRQASPRQLRKIFNRYLDVNGIYDFEPKNLKIDRSKGKTSMILDYEVRKPVAGNVAVVMSFHKEVDWK</sequence>
<dbReference type="Proteomes" id="UP000885822">
    <property type="component" value="Unassembled WGS sequence"/>
</dbReference>
<dbReference type="AlphaFoldDB" id="A0A831JY11"/>
<organism evidence="2">
    <name type="scientific">Thiolapillus brandeum</name>
    <dbReference type="NCBI Taxonomy" id="1076588"/>
    <lineage>
        <taxon>Bacteria</taxon>
        <taxon>Pseudomonadati</taxon>
        <taxon>Pseudomonadota</taxon>
        <taxon>Gammaproteobacteria</taxon>
        <taxon>Chromatiales</taxon>
        <taxon>Sedimenticolaceae</taxon>
        <taxon>Thiolapillus</taxon>
    </lineage>
</organism>